<organism evidence="2 3">
    <name type="scientific">Trifolium medium</name>
    <dbReference type="NCBI Taxonomy" id="97028"/>
    <lineage>
        <taxon>Eukaryota</taxon>
        <taxon>Viridiplantae</taxon>
        <taxon>Streptophyta</taxon>
        <taxon>Embryophyta</taxon>
        <taxon>Tracheophyta</taxon>
        <taxon>Spermatophyta</taxon>
        <taxon>Magnoliopsida</taxon>
        <taxon>eudicotyledons</taxon>
        <taxon>Gunneridae</taxon>
        <taxon>Pentapetalae</taxon>
        <taxon>rosids</taxon>
        <taxon>fabids</taxon>
        <taxon>Fabales</taxon>
        <taxon>Fabaceae</taxon>
        <taxon>Papilionoideae</taxon>
        <taxon>50 kb inversion clade</taxon>
        <taxon>NPAAA clade</taxon>
        <taxon>Hologalegina</taxon>
        <taxon>IRL clade</taxon>
        <taxon>Trifolieae</taxon>
        <taxon>Trifolium</taxon>
    </lineage>
</organism>
<feature type="region of interest" description="Disordered" evidence="1">
    <location>
        <begin position="1"/>
        <end position="20"/>
    </location>
</feature>
<dbReference type="EMBL" id="LXQA011010096">
    <property type="protein sequence ID" value="MCI81069.1"/>
    <property type="molecule type" value="Genomic_DNA"/>
</dbReference>
<accession>A0A392V1G7</accession>
<protein>
    <submittedName>
        <fullName evidence="2">Uncharacterized protein</fullName>
    </submittedName>
</protein>
<name>A0A392V1G7_9FABA</name>
<evidence type="ECO:0000256" key="1">
    <source>
        <dbReference type="SAM" id="MobiDB-lite"/>
    </source>
</evidence>
<dbReference type="Proteomes" id="UP000265520">
    <property type="component" value="Unassembled WGS sequence"/>
</dbReference>
<reference evidence="2 3" key="1">
    <citation type="journal article" date="2018" name="Front. Plant Sci.">
        <title>Red Clover (Trifolium pratense) and Zigzag Clover (T. medium) - A Picture of Genomic Similarities and Differences.</title>
        <authorList>
            <person name="Dluhosova J."/>
            <person name="Istvanek J."/>
            <person name="Nedelnik J."/>
            <person name="Repkova J."/>
        </authorList>
    </citation>
    <scope>NUCLEOTIDE SEQUENCE [LARGE SCALE GENOMIC DNA]</scope>
    <source>
        <strain evidence="3">cv. 10/8</strain>
        <tissue evidence="2">Leaf</tissue>
    </source>
</reference>
<feature type="compositionally biased region" description="Low complexity" evidence="1">
    <location>
        <begin position="9"/>
        <end position="19"/>
    </location>
</feature>
<sequence>MARRRWSSFREWSSSGSDSARLRARICLWCEFRMSVCARVQSVVK</sequence>
<evidence type="ECO:0000313" key="2">
    <source>
        <dbReference type="EMBL" id="MCI81069.1"/>
    </source>
</evidence>
<comment type="caution">
    <text evidence="2">The sequence shown here is derived from an EMBL/GenBank/DDBJ whole genome shotgun (WGS) entry which is preliminary data.</text>
</comment>
<keyword evidence="3" id="KW-1185">Reference proteome</keyword>
<feature type="non-terminal residue" evidence="2">
    <location>
        <position position="45"/>
    </location>
</feature>
<evidence type="ECO:0000313" key="3">
    <source>
        <dbReference type="Proteomes" id="UP000265520"/>
    </source>
</evidence>
<proteinExistence type="predicted"/>
<dbReference type="AlphaFoldDB" id="A0A392V1G7"/>